<dbReference type="Proteomes" id="UP000250235">
    <property type="component" value="Unassembled WGS sequence"/>
</dbReference>
<sequence>MATSKVESAVRNQAEAKLNQLEHDEPAETMTTSCNSRKLQWIQSQRKDFQSQCLCIQTQEDKSIIGEEDSGEAIDEPDASNSSIQSRAYMNQLLLRNQSQALHIQSTWFPDARKEELNSNGKNDKKPAKEKDASTVPLSVLYRTLLNGKNFVSNGKKFYRGFIYKGSAIEEVPVQERRRKTHVYVVSHTVEAVVHLCSLGVLTAAGCGIGSVQAVVRSNLLVEPSEVEEGETSVSGALHRVDFFIVQEQRAIAAPVLSAASKKSFKRALAADLLVILIAYGPTSGIRAALIVQPDEGVSDLVVDRIGDNLPQSTEKSRILVIPVGARHKCQQGERRSTTCTHETHARWPCLVHAGRRLVRRAAAGCASPPRPSHDAAPRFARVGRREWSRCALEGWPTAAAYHRAMLCRSCAACCASIMRCWLADVRAAVRPRALVRRARFFVAAAAGLPPLRRRSGDDVTAGLNSSRVWFGPVPGSP</sequence>
<protein>
    <submittedName>
        <fullName evidence="1">Uncharacterized protein</fullName>
    </submittedName>
</protein>
<gene>
    <name evidence="1" type="ORF">F511_29556</name>
</gene>
<reference evidence="1 2" key="1">
    <citation type="journal article" date="2015" name="Proc. Natl. Acad. Sci. U.S.A.">
        <title>The resurrection genome of Boea hygrometrica: A blueprint for survival of dehydration.</title>
        <authorList>
            <person name="Xiao L."/>
            <person name="Yang G."/>
            <person name="Zhang L."/>
            <person name="Yang X."/>
            <person name="Zhao S."/>
            <person name="Ji Z."/>
            <person name="Zhou Q."/>
            <person name="Hu M."/>
            <person name="Wang Y."/>
            <person name="Chen M."/>
            <person name="Xu Y."/>
            <person name="Jin H."/>
            <person name="Xiao X."/>
            <person name="Hu G."/>
            <person name="Bao F."/>
            <person name="Hu Y."/>
            <person name="Wan P."/>
            <person name="Li L."/>
            <person name="Deng X."/>
            <person name="Kuang T."/>
            <person name="Xiang C."/>
            <person name="Zhu J.K."/>
            <person name="Oliver M.J."/>
            <person name="He Y."/>
        </authorList>
    </citation>
    <scope>NUCLEOTIDE SEQUENCE [LARGE SCALE GENOMIC DNA]</scope>
    <source>
        <strain evidence="2">cv. XS01</strain>
    </source>
</reference>
<evidence type="ECO:0000313" key="1">
    <source>
        <dbReference type="EMBL" id="KZV32112.1"/>
    </source>
</evidence>
<accession>A0A2Z7BCN4</accession>
<keyword evidence="2" id="KW-1185">Reference proteome</keyword>
<name>A0A2Z7BCN4_9LAMI</name>
<proteinExistence type="predicted"/>
<dbReference type="EMBL" id="KV006935">
    <property type="protein sequence ID" value="KZV32112.1"/>
    <property type="molecule type" value="Genomic_DNA"/>
</dbReference>
<organism evidence="1 2">
    <name type="scientific">Dorcoceras hygrometricum</name>
    <dbReference type="NCBI Taxonomy" id="472368"/>
    <lineage>
        <taxon>Eukaryota</taxon>
        <taxon>Viridiplantae</taxon>
        <taxon>Streptophyta</taxon>
        <taxon>Embryophyta</taxon>
        <taxon>Tracheophyta</taxon>
        <taxon>Spermatophyta</taxon>
        <taxon>Magnoliopsida</taxon>
        <taxon>eudicotyledons</taxon>
        <taxon>Gunneridae</taxon>
        <taxon>Pentapetalae</taxon>
        <taxon>asterids</taxon>
        <taxon>lamiids</taxon>
        <taxon>Lamiales</taxon>
        <taxon>Gesneriaceae</taxon>
        <taxon>Didymocarpoideae</taxon>
        <taxon>Trichosporeae</taxon>
        <taxon>Loxocarpinae</taxon>
        <taxon>Dorcoceras</taxon>
    </lineage>
</organism>
<evidence type="ECO:0000313" key="2">
    <source>
        <dbReference type="Proteomes" id="UP000250235"/>
    </source>
</evidence>
<dbReference type="AlphaFoldDB" id="A0A2Z7BCN4"/>